<evidence type="ECO:0000313" key="2">
    <source>
        <dbReference type="EMBL" id="KAI7727092.1"/>
    </source>
</evidence>
<feature type="non-terminal residue" evidence="2">
    <location>
        <position position="62"/>
    </location>
</feature>
<evidence type="ECO:0000256" key="1">
    <source>
        <dbReference type="SAM" id="SignalP"/>
    </source>
</evidence>
<keyword evidence="3" id="KW-1185">Reference proteome</keyword>
<dbReference type="EMBL" id="JAMZMK010011445">
    <property type="protein sequence ID" value="KAI7727092.1"/>
    <property type="molecule type" value="Genomic_DNA"/>
</dbReference>
<sequence>GMVLKPLVTVLLSNIASANDDVQRVQHRQCSVAAPDIFSDVFENDIVPTCVFCPVSVGNVMS</sequence>
<organism evidence="2 3">
    <name type="scientific">Ambrosia artemisiifolia</name>
    <name type="common">Common ragweed</name>
    <dbReference type="NCBI Taxonomy" id="4212"/>
    <lineage>
        <taxon>Eukaryota</taxon>
        <taxon>Viridiplantae</taxon>
        <taxon>Streptophyta</taxon>
        <taxon>Embryophyta</taxon>
        <taxon>Tracheophyta</taxon>
        <taxon>Spermatophyta</taxon>
        <taxon>Magnoliopsida</taxon>
        <taxon>eudicotyledons</taxon>
        <taxon>Gunneridae</taxon>
        <taxon>Pentapetalae</taxon>
        <taxon>asterids</taxon>
        <taxon>campanulids</taxon>
        <taxon>Asterales</taxon>
        <taxon>Asteraceae</taxon>
        <taxon>Asteroideae</taxon>
        <taxon>Heliantheae alliance</taxon>
        <taxon>Heliantheae</taxon>
        <taxon>Ambrosia</taxon>
    </lineage>
</organism>
<gene>
    <name evidence="2" type="ORF">M8C21_006416</name>
</gene>
<protein>
    <submittedName>
        <fullName evidence="2">Uncharacterized protein</fullName>
    </submittedName>
</protein>
<feature type="chain" id="PRO_5042268021" evidence="1">
    <location>
        <begin position="19"/>
        <end position="62"/>
    </location>
</feature>
<comment type="caution">
    <text evidence="2">The sequence shown here is derived from an EMBL/GenBank/DDBJ whole genome shotgun (WGS) entry which is preliminary data.</text>
</comment>
<reference evidence="2" key="1">
    <citation type="submission" date="2022-06" db="EMBL/GenBank/DDBJ databases">
        <title>Uncovering the hologenomic basis of an extraordinary plant invasion.</title>
        <authorList>
            <person name="Bieker V.C."/>
            <person name="Martin M.D."/>
            <person name="Gilbert T."/>
            <person name="Hodgins K."/>
            <person name="Battlay P."/>
            <person name="Petersen B."/>
            <person name="Wilson J."/>
        </authorList>
    </citation>
    <scope>NUCLEOTIDE SEQUENCE</scope>
    <source>
        <strain evidence="2">AA19_3_7</strain>
        <tissue evidence="2">Leaf</tissue>
    </source>
</reference>
<keyword evidence="1" id="KW-0732">Signal</keyword>
<evidence type="ECO:0000313" key="3">
    <source>
        <dbReference type="Proteomes" id="UP001206925"/>
    </source>
</evidence>
<feature type="signal peptide" evidence="1">
    <location>
        <begin position="1"/>
        <end position="18"/>
    </location>
</feature>
<name>A0AAD5G3R3_AMBAR</name>
<proteinExistence type="predicted"/>
<dbReference type="AlphaFoldDB" id="A0AAD5G3R3"/>
<accession>A0AAD5G3R3</accession>
<dbReference type="Proteomes" id="UP001206925">
    <property type="component" value="Unassembled WGS sequence"/>
</dbReference>